<evidence type="ECO:0000313" key="2">
    <source>
        <dbReference type="Proteomes" id="UP000189739"/>
    </source>
</evidence>
<dbReference type="SUPFAM" id="SSF143422">
    <property type="entry name" value="Transposase IS200-like"/>
    <property type="match status" value="1"/>
</dbReference>
<evidence type="ECO:0008006" key="3">
    <source>
        <dbReference type="Google" id="ProtNLM"/>
    </source>
</evidence>
<gene>
    <name evidence="1" type="ORF">BC343_05685</name>
</gene>
<proteinExistence type="predicted"/>
<dbReference type="EMBL" id="MBTF01000012">
    <property type="protein sequence ID" value="OOQ59654.1"/>
    <property type="molecule type" value="Genomic_DNA"/>
</dbReference>
<organism evidence="1 2">
    <name type="scientific">Mucilaginibacter pedocola</name>
    <dbReference type="NCBI Taxonomy" id="1792845"/>
    <lineage>
        <taxon>Bacteria</taxon>
        <taxon>Pseudomonadati</taxon>
        <taxon>Bacteroidota</taxon>
        <taxon>Sphingobacteriia</taxon>
        <taxon>Sphingobacteriales</taxon>
        <taxon>Sphingobacteriaceae</taxon>
        <taxon>Mucilaginibacter</taxon>
    </lineage>
</organism>
<sequence>MFEKTESYDLVYNWLKLIDVKYHIKTFAFVIMPNHVHAILHLPNDGLDLNKVVSNGKRFMAYALIDRLKSQKEDGLLSKLSAACSELERAKGQIHKVFESSFDAKPIFTLPFLHQKLDYIHHNPVSGKWRLCEEYTDYAHSSAAFYIDGKVHEQIAIADYREYWF</sequence>
<accession>A0A1S9PFB6</accession>
<dbReference type="AlphaFoldDB" id="A0A1S9PFB6"/>
<evidence type="ECO:0000313" key="1">
    <source>
        <dbReference type="EMBL" id="OOQ59654.1"/>
    </source>
</evidence>
<name>A0A1S9PFB6_9SPHI</name>
<reference evidence="1 2" key="1">
    <citation type="submission" date="2016-07" db="EMBL/GenBank/DDBJ databases">
        <title>Genomic analysis of zinc-resistant bacterium Mucilaginibacter pedocola TBZ30.</title>
        <authorList>
            <person name="Huang J."/>
            <person name="Tang J."/>
        </authorList>
    </citation>
    <scope>NUCLEOTIDE SEQUENCE [LARGE SCALE GENOMIC DNA]</scope>
    <source>
        <strain evidence="1 2">TBZ30</strain>
    </source>
</reference>
<keyword evidence="2" id="KW-1185">Reference proteome</keyword>
<comment type="caution">
    <text evidence="1">The sequence shown here is derived from an EMBL/GenBank/DDBJ whole genome shotgun (WGS) entry which is preliminary data.</text>
</comment>
<dbReference type="GO" id="GO:0004803">
    <property type="term" value="F:transposase activity"/>
    <property type="evidence" value="ECO:0007669"/>
    <property type="project" value="InterPro"/>
</dbReference>
<dbReference type="STRING" id="1792845.BC343_05685"/>
<dbReference type="Proteomes" id="UP000189739">
    <property type="component" value="Unassembled WGS sequence"/>
</dbReference>
<dbReference type="GO" id="GO:0006313">
    <property type="term" value="P:DNA transposition"/>
    <property type="evidence" value="ECO:0007669"/>
    <property type="project" value="InterPro"/>
</dbReference>
<dbReference type="GO" id="GO:0003677">
    <property type="term" value="F:DNA binding"/>
    <property type="evidence" value="ECO:0007669"/>
    <property type="project" value="InterPro"/>
</dbReference>
<dbReference type="InterPro" id="IPR036515">
    <property type="entry name" value="Transposase_17_sf"/>
</dbReference>
<dbReference type="Gene3D" id="3.30.70.1290">
    <property type="entry name" value="Transposase IS200-like"/>
    <property type="match status" value="1"/>
</dbReference>
<protein>
    <recommendedName>
        <fullName evidence="3">Transposase IS200-like domain-containing protein</fullName>
    </recommendedName>
</protein>